<reference evidence="2 3" key="1">
    <citation type="submission" date="2021-06" db="EMBL/GenBank/DDBJ databases">
        <title>Caerostris extrusa draft genome.</title>
        <authorList>
            <person name="Kono N."/>
            <person name="Arakawa K."/>
        </authorList>
    </citation>
    <scope>NUCLEOTIDE SEQUENCE [LARGE SCALE GENOMIC DNA]</scope>
</reference>
<name>A0AAV4XBL4_CAEEX</name>
<feature type="compositionally biased region" description="Low complexity" evidence="1">
    <location>
        <begin position="60"/>
        <end position="87"/>
    </location>
</feature>
<gene>
    <name evidence="2" type="ORF">CEXT_91471</name>
</gene>
<keyword evidence="3" id="KW-1185">Reference proteome</keyword>
<dbReference type="AlphaFoldDB" id="A0AAV4XBL4"/>
<evidence type="ECO:0000313" key="2">
    <source>
        <dbReference type="EMBL" id="GIY92646.1"/>
    </source>
</evidence>
<sequence length="87" mass="9645">MTRGGIFYSVLQPAKITIVREGMNDADRQPQHPVPHSSYRSNISYHTAHMTETSHTIQRTARTTGTSHTTQLTAHTTGTSHTTQLIS</sequence>
<organism evidence="2 3">
    <name type="scientific">Caerostris extrusa</name>
    <name type="common">Bark spider</name>
    <name type="synonym">Caerostris bankana</name>
    <dbReference type="NCBI Taxonomy" id="172846"/>
    <lineage>
        <taxon>Eukaryota</taxon>
        <taxon>Metazoa</taxon>
        <taxon>Ecdysozoa</taxon>
        <taxon>Arthropoda</taxon>
        <taxon>Chelicerata</taxon>
        <taxon>Arachnida</taxon>
        <taxon>Araneae</taxon>
        <taxon>Araneomorphae</taxon>
        <taxon>Entelegynae</taxon>
        <taxon>Araneoidea</taxon>
        <taxon>Araneidae</taxon>
        <taxon>Caerostris</taxon>
    </lineage>
</organism>
<protein>
    <submittedName>
        <fullName evidence="2">Uncharacterized protein</fullName>
    </submittedName>
</protein>
<dbReference type="Proteomes" id="UP001054945">
    <property type="component" value="Unassembled WGS sequence"/>
</dbReference>
<evidence type="ECO:0000313" key="3">
    <source>
        <dbReference type="Proteomes" id="UP001054945"/>
    </source>
</evidence>
<comment type="caution">
    <text evidence="2">The sequence shown here is derived from an EMBL/GenBank/DDBJ whole genome shotgun (WGS) entry which is preliminary data.</text>
</comment>
<proteinExistence type="predicted"/>
<accession>A0AAV4XBL4</accession>
<evidence type="ECO:0000256" key="1">
    <source>
        <dbReference type="SAM" id="MobiDB-lite"/>
    </source>
</evidence>
<dbReference type="EMBL" id="BPLR01017570">
    <property type="protein sequence ID" value="GIY92646.1"/>
    <property type="molecule type" value="Genomic_DNA"/>
</dbReference>
<feature type="region of interest" description="Disordered" evidence="1">
    <location>
        <begin position="57"/>
        <end position="87"/>
    </location>
</feature>